<protein>
    <submittedName>
        <fullName evidence="3">Uncharacterized protein</fullName>
    </submittedName>
</protein>
<accession>A0ABR4LI44</accession>
<name>A0ABR4LI44_9EURO</name>
<dbReference type="PANTHER" id="PTHR40622:SF1">
    <property type="match status" value="1"/>
</dbReference>
<sequence>MLLQLLSITATLYLSCLAISEIGLDQSSSPELLTSPQSYTVNLSCAECAFSYSDCSKNIYSRSYLEITFSTKDSSLLANNVVVFPSPIPMQFHAKRYWNSGVENVSLAYTPELQSLSRQSGTGVGDVYRLKLSLVDPEGRRATEGPICLSILQHADGKLQIVGIKESSHHGHHQPVSQDLDEKDNWSWRLIKSLKSYFLHLDKISKTKLCVSDYLFDIQGNVTDVNTVSPCRGQGSLADWTGDRHYMRLIRPVLVPGVLGLAAGILASVLAVFVKRLLVTAYYCSRRKTQIFD</sequence>
<evidence type="ECO:0000313" key="3">
    <source>
        <dbReference type="EMBL" id="KAL2864228.1"/>
    </source>
</evidence>
<dbReference type="EMBL" id="JBFXLQ010000042">
    <property type="protein sequence ID" value="KAL2864228.1"/>
    <property type="molecule type" value="Genomic_DNA"/>
</dbReference>
<dbReference type="RefSeq" id="XP_070883207.1">
    <property type="nucleotide sequence ID" value="XM_071033551.1"/>
</dbReference>
<dbReference type="PANTHER" id="PTHR40622">
    <property type="match status" value="1"/>
</dbReference>
<keyword evidence="2" id="KW-0732">Signal</keyword>
<dbReference type="Proteomes" id="UP001610432">
    <property type="component" value="Unassembled WGS sequence"/>
</dbReference>
<keyword evidence="1" id="KW-0472">Membrane</keyword>
<feature type="transmembrane region" description="Helical" evidence="1">
    <location>
        <begin position="253"/>
        <end position="278"/>
    </location>
</feature>
<feature type="chain" id="PRO_5047208552" evidence="2">
    <location>
        <begin position="19"/>
        <end position="293"/>
    </location>
</feature>
<evidence type="ECO:0000313" key="4">
    <source>
        <dbReference type="Proteomes" id="UP001610432"/>
    </source>
</evidence>
<organism evidence="3 4">
    <name type="scientific">Aspergillus lucknowensis</name>
    <dbReference type="NCBI Taxonomy" id="176173"/>
    <lineage>
        <taxon>Eukaryota</taxon>
        <taxon>Fungi</taxon>
        <taxon>Dikarya</taxon>
        <taxon>Ascomycota</taxon>
        <taxon>Pezizomycotina</taxon>
        <taxon>Eurotiomycetes</taxon>
        <taxon>Eurotiomycetidae</taxon>
        <taxon>Eurotiales</taxon>
        <taxon>Aspergillaceae</taxon>
        <taxon>Aspergillus</taxon>
        <taxon>Aspergillus subgen. Nidulantes</taxon>
    </lineage>
</organism>
<comment type="caution">
    <text evidence="3">The sequence shown here is derived from an EMBL/GenBank/DDBJ whole genome shotgun (WGS) entry which is preliminary data.</text>
</comment>
<keyword evidence="4" id="KW-1185">Reference proteome</keyword>
<keyword evidence="1" id="KW-0812">Transmembrane</keyword>
<proteinExistence type="predicted"/>
<keyword evidence="1" id="KW-1133">Transmembrane helix</keyword>
<evidence type="ECO:0000256" key="1">
    <source>
        <dbReference type="SAM" id="Phobius"/>
    </source>
</evidence>
<dbReference type="GeneID" id="98148623"/>
<reference evidence="3 4" key="1">
    <citation type="submission" date="2024-07" db="EMBL/GenBank/DDBJ databases">
        <title>Section-level genome sequencing and comparative genomics of Aspergillus sections Usti and Cavernicolus.</title>
        <authorList>
            <consortium name="Lawrence Berkeley National Laboratory"/>
            <person name="Nybo J.L."/>
            <person name="Vesth T.C."/>
            <person name="Theobald S."/>
            <person name="Frisvad J.C."/>
            <person name="Larsen T.O."/>
            <person name="Kjaerboelling I."/>
            <person name="Rothschild-Mancinelli K."/>
            <person name="Lyhne E.K."/>
            <person name="Kogle M.E."/>
            <person name="Barry K."/>
            <person name="Clum A."/>
            <person name="Na H."/>
            <person name="Ledsgaard L."/>
            <person name="Lin J."/>
            <person name="Lipzen A."/>
            <person name="Kuo A."/>
            <person name="Riley R."/>
            <person name="Mondo S."/>
            <person name="Labutti K."/>
            <person name="Haridas S."/>
            <person name="Pangalinan J."/>
            <person name="Salamov A.A."/>
            <person name="Simmons B.A."/>
            <person name="Magnuson J.K."/>
            <person name="Chen J."/>
            <person name="Drula E."/>
            <person name="Henrissat B."/>
            <person name="Wiebenga A."/>
            <person name="Lubbers R.J."/>
            <person name="Gomes A.C."/>
            <person name="Macurrencykelacurrency M.R."/>
            <person name="Stajich J."/>
            <person name="Grigoriev I.V."/>
            <person name="Mortensen U.H."/>
            <person name="De Vries R.P."/>
            <person name="Baker S.E."/>
            <person name="Andersen M.R."/>
        </authorList>
    </citation>
    <scope>NUCLEOTIDE SEQUENCE [LARGE SCALE GENOMIC DNA]</scope>
    <source>
        <strain evidence="3 4">CBS 449.75</strain>
    </source>
</reference>
<feature type="signal peptide" evidence="2">
    <location>
        <begin position="1"/>
        <end position="18"/>
    </location>
</feature>
<gene>
    <name evidence="3" type="ORF">BJX67DRAFT_383895</name>
</gene>
<evidence type="ECO:0000256" key="2">
    <source>
        <dbReference type="SAM" id="SignalP"/>
    </source>
</evidence>